<dbReference type="GO" id="GO:0006865">
    <property type="term" value="P:amino acid transport"/>
    <property type="evidence" value="ECO:0007669"/>
    <property type="project" value="UniProtKB-KW"/>
</dbReference>
<feature type="transmembrane region" description="Helical" evidence="7">
    <location>
        <begin position="391"/>
        <end position="411"/>
    </location>
</feature>
<feature type="transmembrane region" description="Helical" evidence="7">
    <location>
        <begin position="365"/>
        <end position="385"/>
    </location>
</feature>
<dbReference type="Proteomes" id="UP001064489">
    <property type="component" value="Chromosome 10"/>
</dbReference>
<keyword evidence="10" id="KW-1185">Reference proteome</keyword>
<dbReference type="AlphaFoldDB" id="A0AAD5IIN5"/>
<keyword evidence="5 7" id="KW-1133">Transmembrane helix</keyword>
<dbReference type="GO" id="GO:0016020">
    <property type="term" value="C:membrane"/>
    <property type="evidence" value="ECO:0007669"/>
    <property type="project" value="UniProtKB-SubCell"/>
</dbReference>
<keyword evidence="4" id="KW-0029">Amino-acid transport</keyword>
<reference evidence="9" key="1">
    <citation type="journal article" date="2022" name="Plant J.">
        <title>Strategies of tolerance reflected in two North American maple genomes.</title>
        <authorList>
            <person name="McEvoy S.L."/>
            <person name="Sezen U.U."/>
            <person name="Trouern-Trend A."/>
            <person name="McMahon S.M."/>
            <person name="Schaberg P.G."/>
            <person name="Yang J."/>
            <person name="Wegrzyn J.L."/>
            <person name="Swenson N.G."/>
        </authorList>
    </citation>
    <scope>NUCLEOTIDE SEQUENCE</scope>
    <source>
        <strain evidence="9">91603</strain>
    </source>
</reference>
<accession>A0AAD5IIN5</accession>
<sequence>MDVADDGRIRTGTLWTGIAHAFTATIGSGILALPWCMGQLGWILGPFVLVSFAAITYYTAIHLCDCYRTPDPVNGRRNNNYMGAVRALLGPRNVLICGIIQYSNLWGSMIGYTITTVISMAALKRSISCFHEKGRSARCEVSANKYMLLYGAFEVILSQCPNLEKAAFLSVVAAVTSLLYSFIVIGLSSAKLISSHFDFKGSLMVAHQSSMDTDMPSSTKIWHVFQAFGNLAFAFNYTTILLEIQDTLKSAPAENKVMKKVTLCSIGSTALFYISIGCTGYAAYGNQVPGNILSRFYNLLWLVDVANLAVIVHLIFAYQVYAQPVFAVHERWLGSTWPTSFLNRIHTIKITFIHNFTIHFTLGRLLLRSIFVIFTTLVAMIFPFFNAVLGFIGALSFWPLTVYFPLTMYTVQANIKRGSSTWIVFQVLGLVSMVVTLISAVGSIADILENRKHAKLFHIDQL</sequence>
<dbReference type="PANTHER" id="PTHR48017">
    <property type="entry name" value="OS05G0424000 PROTEIN-RELATED"/>
    <property type="match status" value="1"/>
</dbReference>
<keyword evidence="3 7" id="KW-0812">Transmembrane</keyword>
<evidence type="ECO:0000256" key="4">
    <source>
        <dbReference type="ARBA" id="ARBA00022970"/>
    </source>
</evidence>
<reference evidence="9" key="2">
    <citation type="submission" date="2023-02" db="EMBL/GenBank/DDBJ databases">
        <authorList>
            <person name="Swenson N.G."/>
            <person name="Wegrzyn J.L."/>
            <person name="Mcevoy S.L."/>
        </authorList>
    </citation>
    <scope>NUCLEOTIDE SEQUENCE</scope>
    <source>
        <strain evidence="9">91603</strain>
        <tissue evidence="9">Leaf</tissue>
    </source>
</reference>
<evidence type="ECO:0000313" key="9">
    <source>
        <dbReference type="EMBL" id="KAI9165554.1"/>
    </source>
</evidence>
<feature type="transmembrane region" description="Helical" evidence="7">
    <location>
        <begin position="263"/>
        <end position="284"/>
    </location>
</feature>
<comment type="caution">
    <text evidence="9">The sequence shown here is derived from an EMBL/GenBank/DDBJ whole genome shotgun (WGS) entry which is preliminary data.</text>
</comment>
<feature type="transmembrane region" description="Helical" evidence="7">
    <location>
        <begin position="296"/>
        <end position="321"/>
    </location>
</feature>
<feature type="transmembrane region" description="Helical" evidence="7">
    <location>
        <begin position="423"/>
        <end position="445"/>
    </location>
</feature>
<feature type="transmembrane region" description="Helical" evidence="7">
    <location>
        <begin position="39"/>
        <end position="60"/>
    </location>
</feature>
<evidence type="ECO:0000313" key="10">
    <source>
        <dbReference type="Proteomes" id="UP001064489"/>
    </source>
</evidence>
<feature type="transmembrane region" description="Helical" evidence="7">
    <location>
        <begin position="12"/>
        <end position="33"/>
    </location>
</feature>
<name>A0AAD5IIN5_ACENE</name>
<gene>
    <name evidence="9" type="ORF">LWI28_016174</name>
</gene>
<dbReference type="Pfam" id="PF01490">
    <property type="entry name" value="Aa_trans"/>
    <property type="match status" value="1"/>
</dbReference>
<proteinExistence type="predicted"/>
<evidence type="ECO:0000256" key="3">
    <source>
        <dbReference type="ARBA" id="ARBA00022692"/>
    </source>
</evidence>
<feature type="transmembrane region" description="Helical" evidence="7">
    <location>
        <begin position="166"/>
        <end position="187"/>
    </location>
</feature>
<evidence type="ECO:0000259" key="8">
    <source>
        <dbReference type="Pfam" id="PF01490"/>
    </source>
</evidence>
<protein>
    <recommendedName>
        <fullName evidence="8">Amino acid transporter transmembrane domain-containing protein</fullName>
    </recommendedName>
</protein>
<dbReference type="EMBL" id="JAJSOW010000105">
    <property type="protein sequence ID" value="KAI9165554.1"/>
    <property type="molecule type" value="Genomic_DNA"/>
</dbReference>
<keyword evidence="6 7" id="KW-0472">Membrane</keyword>
<evidence type="ECO:0000256" key="7">
    <source>
        <dbReference type="SAM" id="Phobius"/>
    </source>
</evidence>
<feature type="domain" description="Amino acid transporter transmembrane" evidence="8">
    <location>
        <begin position="11"/>
        <end position="446"/>
    </location>
</feature>
<evidence type="ECO:0000256" key="6">
    <source>
        <dbReference type="ARBA" id="ARBA00023136"/>
    </source>
</evidence>
<keyword evidence="2" id="KW-0813">Transport</keyword>
<evidence type="ECO:0000256" key="5">
    <source>
        <dbReference type="ARBA" id="ARBA00022989"/>
    </source>
</evidence>
<feature type="transmembrane region" description="Helical" evidence="7">
    <location>
        <begin position="221"/>
        <end position="242"/>
    </location>
</feature>
<organism evidence="9 10">
    <name type="scientific">Acer negundo</name>
    <name type="common">Box elder</name>
    <dbReference type="NCBI Taxonomy" id="4023"/>
    <lineage>
        <taxon>Eukaryota</taxon>
        <taxon>Viridiplantae</taxon>
        <taxon>Streptophyta</taxon>
        <taxon>Embryophyta</taxon>
        <taxon>Tracheophyta</taxon>
        <taxon>Spermatophyta</taxon>
        <taxon>Magnoliopsida</taxon>
        <taxon>eudicotyledons</taxon>
        <taxon>Gunneridae</taxon>
        <taxon>Pentapetalae</taxon>
        <taxon>rosids</taxon>
        <taxon>malvids</taxon>
        <taxon>Sapindales</taxon>
        <taxon>Sapindaceae</taxon>
        <taxon>Hippocastanoideae</taxon>
        <taxon>Acereae</taxon>
        <taxon>Acer</taxon>
    </lineage>
</organism>
<comment type="subcellular location">
    <subcellularLocation>
        <location evidence="1">Membrane</location>
    </subcellularLocation>
</comment>
<dbReference type="InterPro" id="IPR013057">
    <property type="entry name" value="AA_transpt_TM"/>
</dbReference>
<evidence type="ECO:0000256" key="1">
    <source>
        <dbReference type="ARBA" id="ARBA00004370"/>
    </source>
</evidence>
<evidence type="ECO:0000256" key="2">
    <source>
        <dbReference type="ARBA" id="ARBA00022448"/>
    </source>
</evidence>